<organism evidence="2 3">
    <name type="scientific">Microbulbifer halophilus</name>
    <dbReference type="NCBI Taxonomy" id="453963"/>
    <lineage>
        <taxon>Bacteria</taxon>
        <taxon>Pseudomonadati</taxon>
        <taxon>Pseudomonadota</taxon>
        <taxon>Gammaproteobacteria</taxon>
        <taxon>Cellvibrionales</taxon>
        <taxon>Microbulbiferaceae</taxon>
        <taxon>Microbulbifer</taxon>
    </lineage>
</organism>
<dbReference type="Proteomes" id="UP001597425">
    <property type="component" value="Unassembled WGS sequence"/>
</dbReference>
<dbReference type="RefSeq" id="WP_265721789.1">
    <property type="nucleotide sequence ID" value="NZ_JAPIVK010000014.1"/>
</dbReference>
<dbReference type="EMBL" id="JBHUJD010000003">
    <property type="protein sequence ID" value="MFD2309440.1"/>
    <property type="molecule type" value="Genomic_DNA"/>
</dbReference>
<protein>
    <submittedName>
        <fullName evidence="2">DUF4136 domain-containing protein</fullName>
    </submittedName>
</protein>
<evidence type="ECO:0000313" key="2">
    <source>
        <dbReference type="EMBL" id="MFD2309440.1"/>
    </source>
</evidence>
<dbReference type="PROSITE" id="PS51257">
    <property type="entry name" value="PROKAR_LIPOPROTEIN"/>
    <property type="match status" value="1"/>
</dbReference>
<dbReference type="Gene3D" id="3.30.160.670">
    <property type="match status" value="1"/>
</dbReference>
<evidence type="ECO:0000259" key="1">
    <source>
        <dbReference type="Pfam" id="PF13590"/>
    </source>
</evidence>
<proteinExistence type="predicted"/>
<dbReference type="Pfam" id="PF13590">
    <property type="entry name" value="DUF4136"/>
    <property type="match status" value="1"/>
</dbReference>
<dbReference type="InterPro" id="IPR025411">
    <property type="entry name" value="DUF4136"/>
</dbReference>
<accession>A0ABW5EAK8</accession>
<name>A0ABW5EAK8_9GAMM</name>
<evidence type="ECO:0000313" key="3">
    <source>
        <dbReference type="Proteomes" id="UP001597425"/>
    </source>
</evidence>
<sequence length="184" mass="20074">MRLIFVGMMGLLLVACQDMQVKRVESGAAAGTVRFSTYAWSEAPLRNTAPDATARIVELDDEMRAIVSGELRSRGYREVADTAGADMVVDYQVAVVEQEFSGDPRDPEWDAQFDSNAQEGVVELPERTGAPRVVLTLGIGPDQAPAIWGGSATKLIARPENAEQRRRIIGAAVRDLLRDLPQAY</sequence>
<gene>
    <name evidence="2" type="ORF">ACFSKX_03335</name>
</gene>
<comment type="caution">
    <text evidence="2">The sequence shown here is derived from an EMBL/GenBank/DDBJ whole genome shotgun (WGS) entry which is preliminary data.</text>
</comment>
<keyword evidence="3" id="KW-1185">Reference proteome</keyword>
<reference evidence="3" key="1">
    <citation type="journal article" date="2019" name="Int. J. Syst. Evol. Microbiol.">
        <title>The Global Catalogue of Microorganisms (GCM) 10K type strain sequencing project: providing services to taxonomists for standard genome sequencing and annotation.</title>
        <authorList>
            <consortium name="The Broad Institute Genomics Platform"/>
            <consortium name="The Broad Institute Genome Sequencing Center for Infectious Disease"/>
            <person name="Wu L."/>
            <person name="Ma J."/>
        </authorList>
    </citation>
    <scope>NUCLEOTIDE SEQUENCE [LARGE SCALE GENOMIC DNA]</scope>
    <source>
        <strain evidence="3">KCTC 12848</strain>
    </source>
</reference>
<feature type="domain" description="DUF4136" evidence="1">
    <location>
        <begin position="33"/>
        <end position="181"/>
    </location>
</feature>